<evidence type="ECO:0000313" key="1">
    <source>
        <dbReference type="EMBL" id="MPC94925.1"/>
    </source>
</evidence>
<gene>
    <name evidence="1" type="ORF">E2C01_090116</name>
</gene>
<organism evidence="1 2">
    <name type="scientific">Portunus trituberculatus</name>
    <name type="common">Swimming crab</name>
    <name type="synonym">Neptunus trituberculatus</name>
    <dbReference type="NCBI Taxonomy" id="210409"/>
    <lineage>
        <taxon>Eukaryota</taxon>
        <taxon>Metazoa</taxon>
        <taxon>Ecdysozoa</taxon>
        <taxon>Arthropoda</taxon>
        <taxon>Crustacea</taxon>
        <taxon>Multicrustacea</taxon>
        <taxon>Malacostraca</taxon>
        <taxon>Eumalacostraca</taxon>
        <taxon>Eucarida</taxon>
        <taxon>Decapoda</taxon>
        <taxon>Pleocyemata</taxon>
        <taxon>Brachyura</taxon>
        <taxon>Eubrachyura</taxon>
        <taxon>Portunoidea</taxon>
        <taxon>Portunidae</taxon>
        <taxon>Portuninae</taxon>
        <taxon>Portunus</taxon>
    </lineage>
</organism>
<sequence>MTSDLSLPLPP</sequence>
<reference evidence="1 2" key="1">
    <citation type="submission" date="2019-05" db="EMBL/GenBank/DDBJ databases">
        <title>Another draft genome of Portunus trituberculatus and its Hox gene families provides insights of decapod evolution.</title>
        <authorList>
            <person name="Jeong J.-H."/>
            <person name="Song I."/>
            <person name="Kim S."/>
            <person name="Choi T."/>
            <person name="Kim D."/>
            <person name="Ryu S."/>
            <person name="Kim W."/>
        </authorList>
    </citation>
    <scope>NUCLEOTIDE SEQUENCE [LARGE SCALE GENOMIC DNA]</scope>
    <source>
        <tissue evidence="1">Muscle</tissue>
    </source>
</reference>
<keyword evidence="2" id="KW-1185">Reference proteome</keyword>
<comment type="caution">
    <text evidence="1">The sequence shown here is derived from an EMBL/GenBank/DDBJ whole genome shotgun (WGS) entry which is preliminary data.</text>
</comment>
<accession>A0A5B7JK21</accession>
<dbReference type="EMBL" id="VSRR010100319">
    <property type="protein sequence ID" value="MPC94925.1"/>
    <property type="molecule type" value="Genomic_DNA"/>
</dbReference>
<protein>
    <submittedName>
        <fullName evidence="1">Uncharacterized protein</fullName>
    </submittedName>
</protein>
<dbReference type="Proteomes" id="UP000324222">
    <property type="component" value="Unassembled WGS sequence"/>
</dbReference>
<name>A0A5B7JK21_PORTR</name>
<proteinExistence type="predicted"/>
<evidence type="ECO:0000313" key="2">
    <source>
        <dbReference type="Proteomes" id="UP000324222"/>
    </source>
</evidence>